<dbReference type="STRING" id="886293.Sinac_4343"/>
<keyword evidence="3" id="KW-1185">Reference proteome</keyword>
<reference evidence="2 3" key="1">
    <citation type="submission" date="2012-02" db="EMBL/GenBank/DDBJ databases">
        <title>Complete sequence of chromosome of Singulisphaera acidiphila DSM 18658.</title>
        <authorList>
            <consortium name="US DOE Joint Genome Institute (JGI-PGF)"/>
            <person name="Lucas S."/>
            <person name="Copeland A."/>
            <person name="Lapidus A."/>
            <person name="Glavina del Rio T."/>
            <person name="Dalin E."/>
            <person name="Tice H."/>
            <person name="Bruce D."/>
            <person name="Goodwin L."/>
            <person name="Pitluck S."/>
            <person name="Peters L."/>
            <person name="Ovchinnikova G."/>
            <person name="Chertkov O."/>
            <person name="Kyrpides N."/>
            <person name="Mavromatis K."/>
            <person name="Ivanova N."/>
            <person name="Brettin T."/>
            <person name="Detter J.C."/>
            <person name="Han C."/>
            <person name="Larimer F."/>
            <person name="Land M."/>
            <person name="Hauser L."/>
            <person name="Markowitz V."/>
            <person name="Cheng J.-F."/>
            <person name="Hugenholtz P."/>
            <person name="Woyke T."/>
            <person name="Wu D."/>
            <person name="Tindall B."/>
            <person name="Pomrenke H."/>
            <person name="Brambilla E."/>
            <person name="Klenk H.-P."/>
            <person name="Eisen J.A."/>
        </authorList>
    </citation>
    <scope>NUCLEOTIDE SEQUENCE [LARGE SCALE GENOMIC DNA]</scope>
    <source>
        <strain evidence="3">ATCC BAA-1392 / DSM 18658 / VKM B-2454 / MOB10</strain>
    </source>
</reference>
<organism evidence="2 3">
    <name type="scientific">Singulisphaera acidiphila (strain ATCC BAA-1392 / DSM 18658 / VKM B-2454 / MOB10)</name>
    <dbReference type="NCBI Taxonomy" id="886293"/>
    <lineage>
        <taxon>Bacteria</taxon>
        <taxon>Pseudomonadati</taxon>
        <taxon>Planctomycetota</taxon>
        <taxon>Planctomycetia</taxon>
        <taxon>Isosphaerales</taxon>
        <taxon>Isosphaeraceae</taxon>
        <taxon>Singulisphaera</taxon>
    </lineage>
</organism>
<dbReference type="KEGG" id="saci:Sinac_4343"/>
<feature type="compositionally biased region" description="Basic and acidic residues" evidence="1">
    <location>
        <begin position="285"/>
        <end position="295"/>
    </location>
</feature>
<gene>
    <name evidence="2" type="ordered locus">Sinac_4343</name>
</gene>
<dbReference type="EMBL" id="CP003364">
    <property type="protein sequence ID" value="AGA28540.1"/>
    <property type="molecule type" value="Genomic_DNA"/>
</dbReference>
<protein>
    <submittedName>
        <fullName evidence="2">Uncharacterized protein</fullName>
    </submittedName>
</protein>
<dbReference type="HOGENOM" id="CLU_857649_0_0_0"/>
<dbReference type="AlphaFoldDB" id="L0DI56"/>
<evidence type="ECO:0000313" key="2">
    <source>
        <dbReference type="EMBL" id="AGA28540.1"/>
    </source>
</evidence>
<dbReference type="RefSeq" id="WP_015247663.1">
    <property type="nucleotide sequence ID" value="NC_019892.1"/>
</dbReference>
<sequence>MITESIKDMLEACETGQPVFPPSVLFNEGWLLRIVLDWFAHHGGDRYPLSPKPGARWFSEPWLPSAFLPRYRGDRLAEARSHADGVLGHFSIGDPGTAGLTLQADASQLVVIEAKLFARLSTGVKNAPYFDQAARSVACIAEVLRRAGRTAESMDALALLILAPRARVDDGVFAWDAAPEAIRRKVRRRVEDYAGERDAWFHDWFEPTWRRVEVRCLSWEDIIEVIAFHRPEAGQVIDSFYGRCLHYNRPRARAAFPGRRFGSAGERGEAVSLNHPSGVTAGEPSEPKSGPKGEGVKPSTAGERPQRLVPAGFSEDDEALRRDP</sequence>
<dbReference type="Proteomes" id="UP000010798">
    <property type="component" value="Chromosome"/>
</dbReference>
<name>L0DI56_SINAD</name>
<evidence type="ECO:0000256" key="1">
    <source>
        <dbReference type="SAM" id="MobiDB-lite"/>
    </source>
</evidence>
<proteinExistence type="predicted"/>
<feature type="region of interest" description="Disordered" evidence="1">
    <location>
        <begin position="266"/>
        <end position="324"/>
    </location>
</feature>
<evidence type="ECO:0000313" key="3">
    <source>
        <dbReference type="Proteomes" id="UP000010798"/>
    </source>
</evidence>
<accession>L0DI56</accession>